<gene>
    <name evidence="2" type="ORF">HPB51_001352</name>
</gene>
<dbReference type="InterPro" id="IPR032675">
    <property type="entry name" value="LRR_dom_sf"/>
</dbReference>
<dbReference type="PANTHER" id="PTHR24111">
    <property type="entry name" value="LEUCINE-RICH REPEAT-CONTAINING PROTEIN 34"/>
    <property type="match status" value="1"/>
</dbReference>
<dbReference type="EMBL" id="JABSTU010000002">
    <property type="protein sequence ID" value="KAH8036533.1"/>
    <property type="molecule type" value="Genomic_DNA"/>
</dbReference>
<comment type="caution">
    <text evidence="2">The sequence shown here is derived from an EMBL/GenBank/DDBJ whole genome shotgun (WGS) entry which is preliminary data.</text>
</comment>
<protein>
    <recommendedName>
        <fullName evidence="4">Nlr family card domain protein</fullName>
    </recommendedName>
</protein>
<accession>A0A9J6EQZ6</accession>
<dbReference type="Gene3D" id="3.80.10.10">
    <property type="entry name" value="Ribonuclease Inhibitor"/>
    <property type="match status" value="2"/>
</dbReference>
<keyword evidence="1" id="KW-0677">Repeat</keyword>
<sequence length="751" mass="83902">MACSGHNVKDESAPSRAELVTSSSSCLAVQEGAVAAGEAIQHNPLLDEAGKRTRCSPQQLSVWNKELWGADIEVRHTVREGLSLLSLERRLHAKPPVLDATPLIRKLLTTHNCLTAVDIDVDNFRGSEAHLCDALRGNHFLRFVKIKESTLAIGANWLTLLSSVITTLVNLKKLECSASRMCPELFCVALAKLLRMPTNLTALRIPELRMNGDGADIFLTALTTNSALEELCINVSAISEASAEHRESIVKFLANTRTLKKLAVSDHSEQGSHALEWVLKGLLWNTTITEVTFHDFDVDADCAELLAEVIARNRTMRIFNISLLEESTCTSMEGGYTPRWFRAYYSKWLSALARNETLEAVTFPMHVGDPEQWEAFFQSLSARASPLRLTISEIQLILPMKSCWESFCDAAQRSGAEDHVHFATTLVIRDGHDMLRCKGFSEFYVFCNPENLQRYSQMFRQLPSFTHVTIAHLEISGTGLDEKLSSEIGHYIAATSALKELELWIWLRNNFSVAADAAIDTSWAIIVESLRKNTSVRELHVHTMYATKPEAQLLADAVKSSGNIHGAHVEIGALEGAAVYVHRLRDGIEGNYSLLRASVDEYVLRRSSICEEWFVIWDVTRRNSDLVARAAEFINGTLVDRWSLEALEHIAEYPPLQQEVAQELSLTNAEVAAMVRIKLKSTESLDEFMRATGVVKDCVSCEMHKDGRIQLDDLNDDCWSLVRRYLKVRDVRDPTAVGRTEDPLNCSCGSD</sequence>
<evidence type="ECO:0008006" key="4">
    <source>
        <dbReference type="Google" id="ProtNLM"/>
    </source>
</evidence>
<keyword evidence="3" id="KW-1185">Reference proteome</keyword>
<dbReference type="InterPro" id="IPR052201">
    <property type="entry name" value="LRR-containing_regulator"/>
</dbReference>
<evidence type="ECO:0000313" key="3">
    <source>
        <dbReference type="Proteomes" id="UP000821866"/>
    </source>
</evidence>
<dbReference type="SUPFAM" id="SSF52047">
    <property type="entry name" value="RNI-like"/>
    <property type="match status" value="1"/>
</dbReference>
<evidence type="ECO:0000313" key="2">
    <source>
        <dbReference type="EMBL" id="KAH8036533.1"/>
    </source>
</evidence>
<dbReference type="PANTHER" id="PTHR24111:SF0">
    <property type="entry name" value="LEUCINE-RICH REPEAT-CONTAINING PROTEIN"/>
    <property type="match status" value="1"/>
</dbReference>
<reference evidence="2" key="2">
    <citation type="submission" date="2021-09" db="EMBL/GenBank/DDBJ databases">
        <authorList>
            <person name="Jia N."/>
            <person name="Wang J."/>
            <person name="Shi W."/>
            <person name="Du L."/>
            <person name="Sun Y."/>
            <person name="Zhan W."/>
            <person name="Jiang J."/>
            <person name="Wang Q."/>
            <person name="Zhang B."/>
            <person name="Ji P."/>
            <person name="Sakyi L.B."/>
            <person name="Cui X."/>
            <person name="Yuan T."/>
            <person name="Jiang B."/>
            <person name="Yang W."/>
            <person name="Lam T.T.-Y."/>
            <person name="Chang Q."/>
            <person name="Ding S."/>
            <person name="Wang X."/>
            <person name="Zhu J."/>
            <person name="Ruan X."/>
            <person name="Zhao L."/>
            <person name="Wei J."/>
            <person name="Que T."/>
            <person name="Du C."/>
            <person name="Cheng J."/>
            <person name="Dai P."/>
            <person name="Han X."/>
            <person name="Huang E."/>
            <person name="Gao Y."/>
            <person name="Liu J."/>
            <person name="Shao H."/>
            <person name="Ye R."/>
            <person name="Li L."/>
            <person name="Wei W."/>
            <person name="Wang X."/>
            <person name="Wang C."/>
            <person name="Huo Q."/>
            <person name="Li W."/>
            <person name="Guo W."/>
            <person name="Chen H."/>
            <person name="Chen S."/>
            <person name="Zhou L."/>
            <person name="Zhou L."/>
            <person name="Ni X."/>
            <person name="Tian J."/>
            <person name="Zhou Y."/>
            <person name="Sheng Y."/>
            <person name="Liu T."/>
            <person name="Pan Y."/>
            <person name="Xia L."/>
            <person name="Li J."/>
            <person name="Zhao F."/>
            <person name="Cao W."/>
        </authorList>
    </citation>
    <scope>NUCLEOTIDE SEQUENCE</scope>
    <source>
        <strain evidence="2">Rmic-2018</strain>
        <tissue evidence="2">Larvae</tissue>
    </source>
</reference>
<proteinExistence type="predicted"/>
<evidence type="ECO:0000256" key="1">
    <source>
        <dbReference type="ARBA" id="ARBA00022737"/>
    </source>
</evidence>
<reference evidence="2" key="1">
    <citation type="journal article" date="2020" name="Cell">
        <title>Large-Scale Comparative Analyses of Tick Genomes Elucidate Their Genetic Diversity and Vector Capacities.</title>
        <authorList>
            <consortium name="Tick Genome and Microbiome Consortium (TIGMIC)"/>
            <person name="Jia N."/>
            <person name="Wang J."/>
            <person name="Shi W."/>
            <person name="Du L."/>
            <person name="Sun Y."/>
            <person name="Zhan W."/>
            <person name="Jiang J.F."/>
            <person name="Wang Q."/>
            <person name="Zhang B."/>
            <person name="Ji P."/>
            <person name="Bell-Sakyi L."/>
            <person name="Cui X.M."/>
            <person name="Yuan T.T."/>
            <person name="Jiang B.G."/>
            <person name="Yang W.F."/>
            <person name="Lam T.T."/>
            <person name="Chang Q.C."/>
            <person name="Ding S.J."/>
            <person name="Wang X.J."/>
            <person name="Zhu J.G."/>
            <person name="Ruan X.D."/>
            <person name="Zhao L."/>
            <person name="Wei J.T."/>
            <person name="Ye R.Z."/>
            <person name="Que T.C."/>
            <person name="Du C.H."/>
            <person name="Zhou Y.H."/>
            <person name="Cheng J.X."/>
            <person name="Dai P.F."/>
            <person name="Guo W.B."/>
            <person name="Han X.H."/>
            <person name="Huang E.J."/>
            <person name="Li L.F."/>
            <person name="Wei W."/>
            <person name="Gao Y.C."/>
            <person name="Liu J.Z."/>
            <person name="Shao H.Z."/>
            <person name="Wang X."/>
            <person name="Wang C.C."/>
            <person name="Yang T.C."/>
            <person name="Huo Q.B."/>
            <person name="Li W."/>
            <person name="Chen H.Y."/>
            <person name="Chen S.E."/>
            <person name="Zhou L.G."/>
            <person name="Ni X.B."/>
            <person name="Tian J.H."/>
            <person name="Sheng Y."/>
            <person name="Liu T."/>
            <person name="Pan Y.S."/>
            <person name="Xia L.Y."/>
            <person name="Li J."/>
            <person name="Zhao F."/>
            <person name="Cao W.C."/>
        </authorList>
    </citation>
    <scope>NUCLEOTIDE SEQUENCE</scope>
    <source>
        <strain evidence="2">Rmic-2018</strain>
    </source>
</reference>
<dbReference type="VEuPathDB" id="VectorBase:LOC119180407"/>
<dbReference type="Proteomes" id="UP000821866">
    <property type="component" value="Chromosome 10"/>
</dbReference>
<name>A0A9J6EQZ6_RHIMP</name>
<organism evidence="2 3">
    <name type="scientific">Rhipicephalus microplus</name>
    <name type="common">Cattle tick</name>
    <name type="synonym">Boophilus microplus</name>
    <dbReference type="NCBI Taxonomy" id="6941"/>
    <lineage>
        <taxon>Eukaryota</taxon>
        <taxon>Metazoa</taxon>
        <taxon>Ecdysozoa</taxon>
        <taxon>Arthropoda</taxon>
        <taxon>Chelicerata</taxon>
        <taxon>Arachnida</taxon>
        <taxon>Acari</taxon>
        <taxon>Parasitiformes</taxon>
        <taxon>Ixodida</taxon>
        <taxon>Ixodoidea</taxon>
        <taxon>Ixodidae</taxon>
        <taxon>Rhipicephalinae</taxon>
        <taxon>Rhipicephalus</taxon>
        <taxon>Boophilus</taxon>
    </lineage>
</organism>
<dbReference type="AlphaFoldDB" id="A0A9J6EQZ6"/>